<gene>
    <name evidence="4" type="ORF">SAMN02745220_02999</name>
</gene>
<feature type="signal peptide" evidence="2">
    <location>
        <begin position="1"/>
        <end position="25"/>
    </location>
</feature>
<dbReference type="OrthoDB" id="9769871at2"/>
<accession>A0A1M7YAS2</accession>
<dbReference type="InterPro" id="IPR003760">
    <property type="entry name" value="PnrA-like"/>
</dbReference>
<dbReference type="EMBL" id="FRFE01000015">
    <property type="protein sequence ID" value="SHO49676.1"/>
    <property type="molecule type" value="Genomic_DNA"/>
</dbReference>
<evidence type="ECO:0000256" key="2">
    <source>
        <dbReference type="SAM" id="SignalP"/>
    </source>
</evidence>
<keyword evidence="1 2" id="KW-0732">Signal</keyword>
<dbReference type="PANTHER" id="PTHR43208">
    <property type="entry name" value="ABC TRANSPORTER SUBSTRATE-BINDING PROTEIN"/>
    <property type="match status" value="1"/>
</dbReference>
<evidence type="ECO:0000256" key="1">
    <source>
        <dbReference type="ARBA" id="ARBA00022729"/>
    </source>
</evidence>
<name>A0A1M7YAS2_9BACT</name>
<proteinExistence type="predicted"/>
<dbReference type="Pfam" id="PF02608">
    <property type="entry name" value="Bmp"/>
    <property type="match status" value="1"/>
</dbReference>
<evidence type="ECO:0000259" key="3">
    <source>
        <dbReference type="Pfam" id="PF02608"/>
    </source>
</evidence>
<feature type="domain" description="ABC transporter substrate-binding protein PnrA-like" evidence="3">
    <location>
        <begin position="42"/>
        <end position="269"/>
    </location>
</feature>
<evidence type="ECO:0000313" key="5">
    <source>
        <dbReference type="Proteomes" id="UP000184603"/>
    </source>
</evidence>
<sequence length="330" mass="36152">MKKPFSFVCFILFAALICLPGSVLAAKIKVAGIYSQPIQQKWDACLHKALLSLSEKGEIDYVFSEKVSNTDYIRVLREYAESGVALVVGEAFGISRDVHKAADDYPEVAFLMGDSFGPYGKNMSVFDNYIHEPCYLMGMIAGTMTKTNKIGMVGGYPIGEVNRLFNAFMEGAKSVNPDVQFKVSFIGSWYDPPKAKEFAYAQIEAGVDVLYAERAGVVDAAKEKGIVAFGNVNDMNKEENGKDVVVASALWHMEPAIGHAVERVKAGTFTAEDYKEWTMMGKGGASLSPYYEFEDKLPAEIKEKVAQTATGIKDGSVVVEINDNEPKSTF</sequence>
<dbReference type="STRING" id="1121416.SAMN02745220_02999"/>
<dbReference type="Gene3D" id="3.40.50.2300">
    <property type="match status" value="2"/>
</dbReference>
<dbReference type="CDD" id="cd06304">
    <property type="entry name" value="PBP1_BmpA_Med_PnrA-like"/>
    <property type="match status" value="1"/>
</dbReference>
<dbReference type="PANTHER" id="PTHR43208:SF1">
    <property type="entry name" value="ABC TRANSPORTER SUBSTRATE-BINDING PROTEIN"/>
    <property type="match status" value="1"/>
</dbReference>
<protein>
    <submittedName>
        <fullName evidence="4">Nucleoside-binding protein</fullName>
    </submittedName>
</protein>
<feature type="chain" id="PRO_5012975082" evidence="2">
    <location>
        <begin position="26"/>
        <end position="330"/>
    </location>
</feature>
<dbReference type="InterPro" id="IPR052910">
    <property type="entry name" value="ABC-Purine-Binding"/>
</dbReference>
<reference evidence="4 5" key="1">
    <citation type="submission" date="2016-12" db="EMBL/GenBank/DDBJ databases">
        <authorList>
            <person name="Song W.-J."/>
            <person name="Kurnit D.M."/>
        </authorList>
    </citation>
    <scope>NUCLEOTIDE SEQUENCE [LARGE SCALE GENOMIC DNA]</scope>
    <source>
        <strain evidence="4 5">DSM 18488</strain>
    </source>
</reference>
<dbReference type="GO" id="GO:0005886">
    <property type="term" value="C:plasma membrane"/>
    <property type="evidence" value="ECO:0007669"/>
    <property type="project" value="InterPro"/>
</dbReference>
<organism evidence="4 5">
    <name type="scientific">Desulfopila aestuarii DSM 18488</name>
    <dbReference type="NCBI Taxonomy" id="1121416"/>
    <lineage>
        <taxon>Bacteria</taxon>
        <taxon>Pseudomonadati</taxon>
        <taxon>Thermodesulfobacteriota</taxon>
        <taxon>Desulfobulbia</taxon>
        <taxon>Desulfobulbales</taxon>
        <taxon>Desulfocapsaceae</taxon>
        <taxon>Desulfopila</taxon>
    </lineage>
</organism>
<keyword evidence="5" id="KW-1185">Reference proteome</keyword>
<dbReference type="RefSeq" id="WP_073614397.1">
    <property type="nucleotide sequence ID" value="NZ_FRFE01000015.1"/>
</dbReference>
<evidence type="ECO:0000313" key="4">
    <source>
        <dbReference type="EMBL" id="SHO49676.1"/>
    </source>
</evidence>
<dbReference type="Proteomes" id="UP000184603">
    <property type="component" value="Unassembled WGS sequence"/>
</dbReference>
<dbReference type="AlphaFoldDB" id="A0A1M7YAS2"/>